<evidence type="ECO:0000313" key="6">
    <source>
        <dbReference type="EMBL" id="MFC6314293.1"/>
    </source>
</evidence>
<evidence type="ECO:0000256" key="1">
    <source>
        <dbReference type="ARBA" id="ARBA00022741"/>
    </source>
</evidence>
<dbReference type="EMBL" id="JBHSSM010000005">
    <property type="protein sequence ID" value="MFC6314293.1"/>
    <property type="molecule type" value="Genomic_DNA"/>
</dbReference>
<feature type="domain" description="UvrD-like helicase ATP-binding" evidence="5">
    <location>
        <begin position="4"/>
        <end position="34"/>
    </location>
</feature>
<dbReference type="SUPFAM" id="SSF52540">
    <property type="entry name" value="P-loop containing nucleoside triphosphate hydrolases"/>
    <property type="match status" value="1"/>
</dbReference>
<name>A0ABW1UMM1_9LACO</name>
<comment type="caution">
    <text evidence="6">The sequence shown here is derived from an EMBL/GenBank/DDBJ whole genome shotgun (WGS) entry which is preliminary data.</text>
</comment>
<proteinExistence type="predicted"/>
<dbReference type="Proteomes" id="UP001596310">
    <property type="component" value="Unassembled WGS sequence"/>
</dbReference>
<keyword evidence="2" id="KW-0378">Hydrolase</keyword>
<evidence type="ECO:0000313" key="7">
    <source>
        <dbReference type="Proteomes" id="UP001596310"/>
    </source>
</evidence>
<organism evidence="6 7">
    <name type="scientific">Lapidilactobacillus achengensis</name>
    <dbReference type="NCBI Taxonomy" id="2486000"/>
    <lineage>
        <taxon>Bacteria</taxon>
        <taxon>Bacillati</taxon>
        <taxon>Bacillota</taxon>
        <taxon>Bacilli</taxon>
        <taxon>Lactobacillales</taxon>
        <taxon>Lactobacillaceae</taxon>
        <taxon>Lapidilactobacillus</taxon>
    </lineage>
</organism>
<evidence type="ECO:0000256" key="4">
    <source>
        <dbReference type="ARBA" id="ARBA00022840"/>
    </source>
</evidence>
<keyword evidence="7" id="KW-1185">Reference proteome</keyword>
<keyword evidence="4" id="KW-0067">ATP-binding</keyword>
<dbReference type="Pfam" id="PF00580">
    <property type="entry name" value="UvrD-helicase"/>
    <property type="match status" value="1"/>
</dbReference>
<keyword evidence="3" id="KW-0347">Helicase</keyword>
<evidence type="ECO:0000259" key="5">
    <source>
        <dbReference type="Pfam" id="PF00580"/>
    </source>
</evidence>
<dbReference type="Gene3D" id="3.40.50.300">
    <property type="entry name" value="P-loop containing nucleotide triphosphate hydrolases"/>
    <property type="match status" value="1"/>
</dbReference>
<sequence length="62" mass="7002">MVMGPGTGKTQILSRRVAHLLLQAKVEPQQIVCLIYIEAPVCVVRILFSWNSIEFVFLAFAR</sequence>
<keyword evidence="1" id="KW-0547">Nucleotide-binding</keyword>
<dbReference type="InterPro" id="IPR027417">
    <property type="entry name" value="P-loop_NTPase"/>
</dbReference>
<protein>
    <submittedName>
        <fullName evidence="6">UvrD-helicase domain-containing protein</fullName>
    </submittedName>
</protein>
<evidence type="ECO:0000256" key="2">
    <source>
        <dbReference type="ARBA" id="ARBA00022801"/>
    </source>
</evidence>
<dbReference type="InterPro" id="IPR014016">
    <property type="entry name" value="UvrD-like_ATP-bd"/>
</dbReference>
<evidence type="ECO:0000256" key="3">
    <source>
        <dbReference type="ARBA" id="ARBA00022806"/>
    </source>
</evidence>
<gene>
    <name evidence="6" type="ORF">ACFQHW_01740</name>
</gene>
<accession>A0ABW1UMM1</accession>
<reference evidence="7" key="1">
    <citation type="journal article" date="2019" name="Int. J. Syst. Evol. Microbiol.">
        <title>The Global Catalogue of Microorganisms (GCM) 10K type strain sequencing project: providing services to taxonomists for standard genome sequencing and annotation.</title>
        <authorList>
            <consortium name="The Broad Institute Genomics Platform"/>
            <consortium name="The Broad Institute Genome Sequencing Center for Infectious Disease"/>
            <person name="Wu L."/>
            <person name="Ma J."/>
        </authorList>
    </citation>
    <scope>NUCLEOTIDE SEQUENCE [LARGE SCALE GENOMIC DNA]</scope>
    <source>
        <strain evidence="7">CCM 8897</strain>
    </source>
</reference>
<dbReference type="RefSeq" id="WP_125596792.1">
    <property type="nucleotide sequence ID" value="NZ_JBHSSM010000005.1"/>
</dbReference>